<evidence type="ECO:0000256" key="1">
    <source>
        <dbReference type="SAM" id="MobiDB-lite"/>
    </source>
</evidence>
<evidence type="ECO:0000313" key="3">
    <source>
        <dbReference type="Proteomes" id="UP000054776"/>
    </source>
</evidence>
<feature type="region of interest" description="Disordered" evidence="1">
    <location>
        <begin position="1"/>
        <end position="26"/>
    </location>
</feature>
<dbReference type="OrthoDB" id="5918218at2759"/>
<sequence>MSPGSGRPMPSSQPSGASSSQATMMERRNFPIVERHKSSKRMKITLPPFAFLRNLQFTNQSLSSLSPMYCYYKRKKISNSK</sequence>
<proteinExistence type="predicted"/>
<protein>
    <submittedName>
        <fullName evidence="2">Uncharacterized protein</fullName>
    </submittedName>
</protein>
<gene>
    <name evidence="2" type="ORF">T01_11704</name>
</gene>
<name>A0A0V1BPC5_TRISP</name>
<dbReference type="AlphaFoldDB" id="A0A0V1BPC5"/>
<keyword evidence="3" id="KW-1185">Reference proteome</keyword>
<dbReference type="EMBL" id="JYDH01000023">
    <property type="protein sequence ID" value="KRY38737.1"/>
    <property type="molecule type" value="Genomic_DNA"/>
</dbReference>
<evidence type="ECO:0000313" key="2">
    <source>
        <dbReference type="EMBL" id="KRY38737.1"/>
    </source>
</evidence>
<feature type="compositionally biased region" description="Low complexity" evidence="1">
    <location>
        <begin position="1"/>
        <end position="22"/>
    </location>
</feature>
<reference evidence="2 3" key="1">
    <citation type="submission" date="2015-01" db="EMBL/GenBank/DDBJ databases">
        <title>Evolution of Trichinella species and genotypes.</title>
        <authorList>
            <person name="Korhonen P.K."/>
            <person name="Edoardo P."/>
            <person name="Giuseppe L.R."/>
            <person name="Gasser R.B."/>
        </authorList>
    </citation>
    <scope>NUCLEOTIDE SEQUENCE [LARGE SCALE GENOMIC DNA]</scope>
    <source>
        <strain evidence="2">ISS3</strain>
    </source>
</reference>
<comment type="caution">
    <text evidence="2">The sequence shown here is derived from an EMBL/GenBank/DDBJ whole genome shotgun (WGS) entry which is preliminary data.</text>
</comment>
<accession>A0A0V1BPC5</accession>
<dbReference type="Proteomes" id="UP000054776">
    <property type="component" value="Unassembled WGS sequence"/>
</dbReference>
<organism evidence="2 3">
    <name type="scientific">Trichinella spiralis</name>
    <name type="common">Trichina worm</name>
    <dbReference type="NCBI Taxonomy" id="6334"/>
    <lineage>
        <taxon>Eukaryota</taxon>
        <taxon>Metazoa</taxon>
        <taxon>Ecdysozoa</taxon>
        <taxon>Nematoda</taxon>
        <taxon>Enoplea</taxon>
        <taxon>Dorylaimia</taxon>
        <taxon>Trichinellida</taxon>
        <taxon>Trichinellidae</taxon>
        <taxon>Trichinella</taxon>
    </lineage>
</organism>